<organism evidence="1 2">
    <name type="scientific">Brettanomyces naardenensis</name>
    <name type="common">Yeast</name>
    <dbReference type="NCBI Taxonomy" id="13370"/>
    <lineage>
        <taxon>Eukaryota</taxon>
        <taxon>Fungi</taxon>
        <taxon>Dikarya</taxon>
        <taxon>Ascomycota</taxon>
        <taxon>Saccharomycotina</taxon>
        <taxon>Pichiomycetes</taxon>
        <taxon>Pichiales</taxon>
        <taxon>Pichiaceae</taxon>
        <taxon>Brettanomyces</taxon>
    </lineage>
</organism>
<gene>
    <name evidence="1" type="ORF">BRENAR_LOCUS1645</name>
</gene>
<dbReference type="EMBL" id="CAACVR010000008">
    <property type="protein sequence ID" value="VEU20910.1"/>
    <property type="molecule type" value="Genomic_DNA"/>
</dbReference>
<evidence type="ECO:0000313" key="1">
    <source>
        <dbReference type="EMBL" id="VEU20910.1"/>
    </source>
</evidence>
<proteinExistence type="predicted"/>
<reference evidence="1 2" key="1">
    <citation type="submission" date="2018-12" db="EMBL/GenBank/DDBJ databases">
        <authorList>
            <person name="Tiukova I."/>
            <person name="Dainat J."/>
        </authorList>
    </citation>
    <scope>NUCLEOTIDE SEQUENCE [LARGE SCALE GENOMIC DNA]</scope>
</reference>
<dbReference type="AlphaFoldDB" id="A0A448YJ17"/>
<protein>
    <submittedName>
        <fullName evidence="1">DEKNAAC101843</fullName>
    </submittedName>
</protein>
<accession>A0A448YJ17</accession>
<sequence>MEQAVVEKFVKILPDRLDHRQTTLEKSIHAAISASGWKSSEFYSSLLTVHKTPKIPQVLKYTTFVQYLSQLVWQGVHSDGDFKKWTTDFLQSFLSNEKTTDDRVILARGEPEAILNPILWWFVKMDRMDYVQWMINDFYNRLGAKKDVEFYNILLAGTANMCRYGQWNYLDRCIQDMIDNKVNADELTAQLVYRQLPSWELRRDLLPTMFRNNEDTFIDHNCHLPGDELEAFISVWSDRERRSIMSTNMILAQLTCLDKNRALNLLQRAIMDHHFKPDRFTVQIFATMFIRDMHFVSCIKWLYYCQSNFGLNVDAWTAYLANLICSGFSRAKLGEERYRELEINRVLQLLRWMKRGRNEPGASPVSPDDLRINFSAVQVFGAAEIQHEMSSINDLTDLED</sequence>
<name>A0A448YJ17_BRENA</name>
<evidence type="ECO:0000313" key="2">
    <source>
        <dbReference type="Proteomes" id="UP000290900"/>
    </source>
</evidence>
<dbReference type="OrthoDB" id="185373at2759"/>
<dbReference type="Proteomes" id="UP000290900">
    <property type="component" value="Unassembled WGS sequence"/>
</dbReference>
<dbReference type="InParanoid" id="A0A448YJ17"/>
<keyword evidence="2" id="KW-1185">Reference proteome</keyword>